<name>A0A558AT30_9STAP</name>
<organism evidence="1 2">
    <name type="scientific">Salinicoccus cyprini</name>
    <dbReference type="NCBI Taxonomy" id="2493691"/>
    <lineage>
        <taxon>Bacteria</taxon>
        <taxon>Bacillati</taxon>
        <taxon>Bacillota</taxon>
        <taxon>Bacilli</taxon>
        <taxon>Bacillales</taxon>
        <taxon>Staphylococcaceae</taxon>
        <taxon>Salinicoccus</taxon>
    </lineage>
</organism>
<dbReference type="EMBL" id="VMSJ01000004">
    <property type="protein sequence ID" value="TVT27410.1"/>
    <property type="molecule type" value="Genomic_DNA"/>
</dbReference>
<dbReference type="AlphaFoldDB" id="A0A558AT30"/>
<dbReference type="InterPro" id="IPR029470">
    <property type="entry name" value="PDDEXK_4"/>
</dbReference>
<keyword evidence="2" id="KW-1185">Reference proteome</keyword>
<sequence>MEDKRLEREQYDEDKQALQDFLMDINDLNRIEEKTSKFNAFETLGIVNTEIRHSNVLGWLMSPNEQHGIGETFISKIIQEVTRNYDVELKGHDPLKLLLRDYHDLVVRREWRNIDLLAISETNKLMLVIENKVWSKESAHQLKKYQDIVESEYPEYQKLFIYLTPFGDDASNPDVWMSMNYRQIVEMIESALTLKQNMMETSVKHFIEQYIDTLRRYVVGDNEIEKICQEIYFKHKRALDLIFEYKPDVQSDIAGTLREMIEADDELVLDDSNKGFIRFTTKGLDQKIPNEGSGWTSSGRILLFEFQNTTKGLRIKLIIGPGDENVRNNLYDVVSFNPAYFRGRNKKLTSAYTAIYLKNFLDYNDNYELNQEKLHEDIKIKVDRFLNSDLRELEWVLLNELSFK</sequence>
<evidence type="ECO:0008006" key="3">
    <source>
        <dbReference type="Google" id="ProtNLM"/>
    </source>
</evidence>
<gene>
    <name evidence="1" type="ORF">FO441_10250</name>
</gene>
<evidence type="ECO:0000313" key="1">
    <source>
        <dbReference type="EMBL" id="TVT27410.1"/>
    </source>
</evidence>
<protein>
    <recommendedName>
        <fullName evidence="3">PD-(D/E)XK nuclease family protein</fullName>
    </recommendedName>
</protein>
<evidence type="ECO:0000313" key="2">
    <source>
        <dbReference type="Proteomes" id="UP000315103"/>
    </source>
</evidence>
<dbReference type="OrthoDB" id="1453311at2"/>
<dbReference type="Pfam" id="PF14281">
    <property type="entry name" value="PDDEXK_4"/>
    <property type="match status" value="1"/>
</dbReference>
<accession>A0A558AT30</accession>
<comment type="caution">
    <text evidence="1">The sequence shown here is derived from an EMBL/GenBank/DDBJ whole genome shotgun (WGS) entry which is preliminary data.</text>
</comment>
<reference evidence="1 2" key="1">
    <citation type="submission" date="2019-07" db="EMBL/GenBank/DDBJ databases">
        <title>Salinicoccus cyprini sp. nov., isolated from gastro-intestinal tract of mirror carp, Cyprinus carpio var. specularis, collected from Gobind Sagar Reservoir, Himachal Pradesh, India.</title>
        <authorList>
            <person name="Talwar C."/>
            <person name="Singh A.K."/>
            <person name="Lal R."/>
            <person name="Negi R.K."/>
        </authorList>
    </citation>
    <scope>NUCLEOTIDE SEQUENCE [LARGE SCALE GENOMIC DNA]</scope>
    <source>
        <strain evidence="1 2">CT19</strain>
    </source>
</reference>
<proteinExistence type="predicted"/>
<dbReference type="Proteomes" id="UP000315103">
    <property type="component" value="Unassembled WGS sequence"/>
</dbReference>